<dbReference type="FunFam" id="3.40.50.720:FF:000009">
    <property type="entry name" value="Fatty oxidation complex, alpha subunit"/>
    <property type="match status" value="1"/>
</dbReference>
<dbReference type="Proteomes" id="UP000576969">
    <property type="component" value="Unassembled WGS sequence"/>
</dbReference>
<dbReference type="GO" id="GO:0006631">
    <property type="term" value="P:fatty acid metabolic process"/>
    <property type="evidence" value="ECO:0007669"/>
    <property type="project" value="InterPro"/>
</dbReference>
<dbReference type="GO" id="GO:0008691">
    <property type="term" value="F:3-hydroxybutyryl-CoA dehydrogenase activity"/>
    <property type="evidence" value="ECO:0007669"/>
    <property type="project" value="UniProtKB-EC"/>
</dbReference>
<comment type="pathway">
    <text evidence="1">Lipid metabolism; butanoate metabolism.</text>
</comment>
<dbReference type="PANTHER" id="PTHR48075">
    <property type="entry name" value="3-HYDROXYACYL-COA DEHYDROGENASE FAMILY PROTEIN"/>
    <property type="match status" value="1"/>
</dbReference>
<organism evidence="8 9">
    <name type="scientific">Microbacterium immunditiarum</name>
    <dbReference type="NCBI Taxonomy" id="337480"/>
    <lineage>
        <taxon>Bacteria</taxon>
        <taxon>Bacillati</taxon>
        <taxon>Actinomycetota</taxon>
        <taxon>Actinomycetes</taxon>
        <taxon>Micrococcales</taxon>
        <taxon>Microbacteriaceae</taxon>
        <taxon>Microbacterium</taxon>
    </lineage>
</organism>
<proteinExistence type="inferred from homology"/>
<dbReference type="PANTHER" id="PTHR48075:SF5">
    <property type="entry name" value="3-HYDROXYBUTYRYL-COA DEHYDROGENASE"/>
    <property type="match status" value="1"/>
</dbReference>
<dbReference type="InterPro" id="IPR006108">
    <property type="entry name" value="3HC_DH_C"/>
</dbReference>
<feature type="site" description="Important for catalytic activity" evidence="4">
    <location>
        <position position="190"/>
    </location>
</feature>
<evidence type="ECO:0000259" key="6">
    <source>
        <dbReference type="Pfam" id="PF00725"/>
    </source>
</evidence>
<feature type="domain" description="3-hydroxyacyl-CoA dehydrogenase NAD binding" evidence="7">
    <location>
        <begin position="53"/>
        <end position="233"/>
    </location>
</feature>
<evidence type="ECO:0000256" key="1">
    <source>
        <dbReference type="ARBA" id="ARBA00005086"/>
    </source>
</evidence>
<evidence type="ECO:0000313" key="9">
    <source>
        <dbReference type="Proteomes" id="UP000576969"/>
    </source>
</evidence>
<dbReference type="InterPro" id="IPR022694">
    <property type="entry name" value="3-OHacyl-CoA_DH"/>
</dbReference>
<dbReference type="InterPro" id="IPR008927">
    <property type="entry name" value="6-PGluconate_DH-like_C_sf"/>
</dbReference>
<dbReference type="Gene3D" id="1.10.1040.10">
    <property type="entry name" value="N-(1-d-carboxylethyl)-l-norvaline Dehydrogenase, domain 2"/>
    <property type="match status" value="1"/>
</dbReference>
<dbReference type="Gene3D" id="3.40.50.720">
    <property type="entry name" value="NAD(P)-binding Rossmann-like Domain"/>
    <property type="match status" value="1"/>
</dbReference>
<evidence type="ECO:0000256" key="5">
    <source>
        <dbReference type="SAM" id="MobiDB-lite"/>
    </source>
</evidence>
<dbReference type="InterPro" id="IPR036291">
    <property type="entry name" value="NAD(P)-bd_dom_sf"/>
</dbReference>
<keyword evidence="3 8" id="KW-0560">Oxidoreductase</keyword>
<dbReference type="SUPFAM" id="SSF51735">
    <property type="entry name" value="NAD(P)-binding Rossmann-fold domains"/>
    <property type="match status" value="1"/>
</dbReference>
<dbReference type="EMBL" id="JACCBV010000001">
    <property type="protein sequence ID" value="NYE18130.1"/>
    <property type="molecule type" value="Genomic_DNA"/>
</dbReference>
<evidence type="ECO:0000256" key="4">
    <source>
        <dbReference type="PIRSR" id="PIRSR000105-1"/>
    </source>
</evidence>
<comment type="similarity">
    <text evidence="2">Belongs to the 3-hydroxyacyl-CoA dehydrogenase family.</text>
</comment>
<dbReference type="PIRSF" id="PIRSF000105">
    <property type="entry name" value="HCDH"/>
    <property type="match status" value="1"/>
</dbReference>
<dbReference type="SUPFAM" id="SSF48179">
    <property type="entry name" value="6-phosphogluconate dehydrogenase C-terminal domain-like"/>
    <property type="match status" value="1"/>
</dbReference>
<protein>
    <submittedName>
        <fullName evidence="8">3-hydroxybutyryl-CoA dehydrogenase</fullName>
        <ecNumber evidence="8">1.1.1.157</ecNumber>
    </submittedName>
</protein>
<dbReference type="Pfam" id="PF00725">
    <property type="entry name" value="3HCDH"/>
    <property type="match status" value="1"/>
</dbReference>
<dbReference type="Pfam" id="PF02737">
    <property type="entry name" value="3HCDH_N"/>
    <property type="match status" value="1"/>
</dbReference>
<dbReference type="EC" id="1.1.1.157" evidence="8"/>
<keyword evidence="9" id="KW-1185">Reference proteome</keyword>
<feature type="domain" description="3-hydroxyacyl-CoA dehydrogenase C-terminal" evidence="6">
    <location>
        <begin position="236"/>
        <end position="331"/>
    </location>
</feature>
<dbReference type="InterPro" id="IPR013328">
    <property type="entry name" value="6PGD_dom2"/>
</dbReference>
<sequence length="334" mass="35153">MSSVDPSSRFARSGPEGWGAARSPGVSPSTHGNARAATEDSAAGLTSRVPERVGVLGGGRMGSGIAHAFAVAGARVVVVERDRESADASGRRIRDSLRRTAERSATAGEPLSPLDALSSAFTITTDVSLFASCGLVVEAVPEDRTLKAAELARAEAAIAPGAVLATNTSSIPIEALAESLARPERFLGLHFFNPVPSSQLVEIIVGSSTDSAVVDDAFGWVSALGKRPIIVRDSPGFASSRLGVMLGLEAIRMLEEGVASAEDIDAAMELGYRHPIGPLRTTDVVGLDVRLAIAEELERTLGERYTPPELLRRMVADGHLGRKSGRGFYEWNDR</sequence>
<evidence type="ECO:0000256" key="2">
    <source>
        <dbReference type="ARBA" id="ARBA00009463"/>
    </source>
</evidence>
<dbReference type="GO" id="GO:0070403">
    <property type="term" value="F:NAD+ binding"/>
    <property type="evidence" value="ECO:0007669"/>
    <property type="project" value="InterPro"/>
</dbReference>
<evidence type="ECO:0000256" key="3">
    <source>
        <dbReference type="ARBA" id="ARBA00023002"/>
    </source>
</evidence>
<dbReference type="InterPro" id="IPR006176">
    <property type="entry name" value="3-OHacyl-CoA_DH_NAD-bd"/>
</dbReference>
<feature type="region of interest" description="Disordered" evidence="5">
    <location>
        <begin position="1"/>
        <end position="46"/>
    </location>
</feature>
<comment type="caution">
    <text evidence="8">The sequence shown here is derived from an EMBL/GenBank/DDBJ whole genome shotgun (WGS) entry which is preliminary data.</text>
</comment>
<dbReference type="AlphaFoldDB" id="A0A7Y9KHX0"/>
<evidence type="ECO:0000313" key="8">
    <source>
        <dbReference type="EMBL" id="NYE18130.1"/>
    </source>
</evidence>
<reference evidence="8 9" key="1">
    <citation type="submission" date="2020-07" db="EMBL/GenBank/DDBJ databases">
        <title>Sequencing the genomes of 1000 actinobacteria strains.</title>
        <authorList>
            <person name="Klenk H.-P."/>
        </authorList>
    </citation>
    <scope>NUCLEOTIDE SEQUENCE [LARGE SCALE GENOMIC DNA]</scope>
    <source>
        <strain evidence="8 9">DSM 24662</strain>
    </source>
</reference>
<gene>
    <name evidence="8" type="ORF">BJ991_000158</name>
</gene>
<name>A0A7Y9KHX0_9MICO</name>
<dbReference type="RefSeq" id="WP_179486587.1">
    <property type="nucleotide sequence ID" value="NZ_JACCBV010000001.1"/>
</dbReference>
<evidence type="ECO:0000259" key="7">
    <source>
        <dbReference type="Pfam" id="PF02737"/>
    </source>
</evidence>
<accession>A0A7Y9KHX0</accession>